<evidence type="ECO:0000313" key="15">
    <source>
        <dbReference type="Proteomes" id="UP000249645"/>
    </source>
</evidence>
<keyword evidence="6" id="KW-0963">Cytoplasm</keyword>
<evidence type="ECO:0000256" key="8">
    <source>
        <dbReference type="ARBA" id="ARBA00022679"/>
    </source>
</evidence>
<dbReference type="InterPro" id="IPR003385">
    <property type="entry name" value="Glyco_hydro_77"/>
</dbReference>
<keyword evidence="7" id="KW-0328">Glycosyltransferase</keyword>
<keyword evidence="8" id="KW-0808">Transferase</keyword>
<feature type="domain" description="CBM20" evidence="13">
    <location>
        <begin position="207"/>
        <end position="322"/>
    </location>
</feature>
<evidence type="ECO:0000256" key="1">
    <source>
        <dbReference type="ARBA" id="ARBA00000439"/>
    </source>
</evidence>
<comment type="caution">
    <text evidence="14">The sequence shown here is derived from an EMBL/GenBank/DDBJ whole genome shotgun (WGS) entry which is preliminary data.</text>
</comment>
<feature type="compositionally biased region" description="Basic and acidic residues" evidence="12">
    <location>
        <begin position="1"/>
        <end position="24"/>
    </location>
</feature>
<gene>
    <name evidence="14" type="ORF">DI598_07065</name>
</gene>
<dbReference type="GO" id="GO:0004134">
    <property type="term" value="F:4-alpha-glucanotransferase activity"/>
    <property type="evidence" value="ECO:0007669"/>
    <property type="project" value="UniProtKB-EC"/>
</dbReference>
<evidence type="ECO:0000256" key="4">
    <source>
        <dbReference type="ARBA" id="ARBA00012560"/>
    </source>
</evidence>
<evidence type="ECO:0000256" key="5">
    <source>
        <dbReference type="ARBA" id="ARBA00020295"/>
    </source>
</evidence>
<reference evidence="14 15" key="1">
    <citation type="submission" date="2017-11" db="EMBL/GenBank/DDBJ databases">
        <title>Infants hospitalized years apart are colonized by the same room-sourced microbial strains.</title>
        <authorList>
            <person name="Brooks B."/>
            <person name="Olm M.R."/>
            <person name="Firek B.A."/>
            <person name="Baker R."/>
            <person name="Thomas B.C."/>
            <person name="Morowitz M.J."/>
            <person name="Banfield J.F."/>
        </authorList>
    </citation>
    <scope>NUCLEOTIDE SEQUENCE [LARGE SCALE GENOMIC DNA]</scope>
    <source>
        <strain evidence="14">S2_009_000_R2_76</strain>
    </source>
</reference>
<organism evidence="14 15">
    <name type="scientific">Pseudopedobacter saltans</name>
    <dbReference type="NCBI Taxonomy" id="151895"/>
    <lineage>
        <taxon>Bacteria</taxon>
        <taxon>Pseudomonadati</taxon>
        <taxon>Bacteroidota</taxon>
        <taxon>Sphingobacteriia</taxon>
        <taxon>Sphingobacteriales</taxon>
        <taxon>Sphingobacteriaceae</taxon>
        <taxon>Pseudopedobacter</taxon>
    </lineage>
</organism>
<dbReference type="SUPFAM" id="SSF51445">
    <property type="entry name" value="(Trans)glycosidases"/>
    <property type="match status" value="1"/>
</dbReference>
<dbReference type="Proteomes" id="UP000249645">
    <property type="component" value="Unassembled WGS sequence"/>
</dbReference>
<dbReference type="PANTHER" id="PTHR32518:SF3">
    <property type="entry name" value="4-ALPHA-GLUCANOTRANSFERASE"/>
    <property type="match status" value="1"/>
</dbReference>
<dbReference type="EC" id="2.4.1.25" evidence="4"/>
<evidence type="ECO:0000256" key="9">
    <source>
        <dbReference type="ARBA" id="ARBA00023277"/>
    </source>
</evidence>
<dbReference type="PROSITE" id="PS51166">
    <property type="entry name" value="CBM20"/>
    <property type="match status" value="1"/>
</dbReference>
<dbReference type="InterPro" id="IPR013783">
    <property type="entry name" value="Ig-like_fold"/>
</dbReference>
<comment type="similarity">
    <text evidence="3">Belongs to the disproportionating enzyme family.</text>
</comment>
<dbReference type="InterPro" id="IPR013784">
    <property type="entry name" value="Carb-bd-like_fold"/>
</dbReference>
<dbReference type="EMBL" id="QFOI01000095">
    <property type="protein sequence ID" value="PZP49776.1"/>
    <property type="molecule type" value="Genomic_DNA"/>
</dbReference>
<dbReference type="InterPro" id="IPR002044">
    <property type="entry name" value="CBM20"/>
</dbReference>
<dbReference type="GO" id="GO:0005975">
    <property type="term" value="P:carbohydrate metabolic process"/>
    <property type="evidence" value="ECO:0007669"/>
    <property type="project" value="InterPro"/>
</dbReference>
<feature type="region of interest" description="Disordered" evidence="12">
    <location>
        <begin position="1"/>
        <end position="67"/>
    </location>
</feature>
<dbReference type="AlphaFoldDB" id="A0A2W5GVB0"/>
<dbReference type="GO" id="GO:0005737">
    <property type="term" value="C:cytoplasm"/>
    <property type="evidence" value="ECO:0007669"/>
    <property type="project" value="UniProtKB-SubCell"/>
</dbReference>
<protein>
    <recommendedName>
        <fullName evidence="5">4-alpha-glucanotransferase</fullName>
        <ecNumber evidence="4">2.4.1.25</ecNumber>
    </recommendedName>
    <alternativeName>
        <fullName evidence="10">Amylomaltase</fullName>
    </alternativeName>
    <alternativeName>
        <fullName evidence="11">Disproportionating enzyme</fullName>
    </alternativeName>
</protein>
<evidence type="ECO:0000259" key="13">
    <source>
        <dbReference type="PROSITE" id="PS51166"/>
    </source>
</evidence>
<comment type="catalytic activity">
    <reaction evidence="1">
        <text>Transfers a segment of a (1-&gt;4)-alpha-D-glucan to a new position in an acceptor, which may be glucose or a (1-&gt;4)-alpha-D-glucan.</text>
        <dbReference type="EC" id="2.4.1.25"/>
    </reaction>
</comment>
<dbReference type="GO" id="GO:2001070">
    <property type="term" value="F:starch binding"/>
    <property type="evidence" value="ECO:0007669"/>
    <property type="project" value="InterPro"/>
</dbReference>
<evidence type="ECO:0000256" key="3">
    <source>
        <dbReference type="ARBA" id="ARBA00005684"/>
    </source>
</evidence>
<sequence>MKKASPKNDKKVEDKIVTSTENKKKATSTKVSPQIVTDKENIAKPKEPKAAKEKKPSVVKVKKTEKPTSSKREAIVKTKTTSYKVRLILELQYHTNPGESIWITSSGLLLGDSVLKQMVYHDNDHWRLELELDPSQIKEDIPYRYHIKNTDGSFQDDYEEKRISLKSLKFPFLFIRDFWSYAGYHENVYYKKPFDFLIQRDLSVKIKDLTTTTTHVFQVKVAYLKPNEGVCVIGSEPFLGAWDNKDFQKLQYDSKSRVWKGLFNLKDFSSHIKYKYGIYNKDTNELVALENGDNRNSFSLYEKGLVVQNDGFIRLDEKGWKGAGLNIPLFSIRSEKDFGIGDLGSIKTIVDWMSSVGLKLLQLLPINDTTVSKTWKDSYPYSSISVFALHPIYIDLDALFSDEDKQKTSIKTLFDQKENLNSLSQLDYESVYKLKWQLVVEAYKLYKKETVASSDFKIFVKKNENWLKAYAAFSVLRDEYGNANYEEWKDATQYSDAIFDQLFKSKKDKILICFYVQYILSKQLLDAVQYAHDNQIVLKGDIPIGVDRHSADVWQYPTLFNTTMQAGAPPDYFTKDGQNWGFPTYEWDEMEKDNYSWWSSRLSNMSQYFDAIRIDHILGFFRIWSIPEEQVQGILGYFQPCIPIEESEFLEWNIPFRYNRYCKPFINDSILNETFGDMVDYIKSEYLQLESDGTYSFIPAFDTQKKIKAQFDNFEYNAHNDWMQKSLLGLMANVLFIPDKIHGKYHCRFVLYETSSYAHLDDWEKKQLYYLYLNYYFERQNDFWKKIGYKQLSAITSATDMMICGEDLGMVPHTVPIVMDQLGVLGLKVQRMASDISTHFTNPLHVGFLNIVTPTTHDMPPIRNWWNGESVTIKELFYKTQLLDKGLTPAICDEYIVSQVVFNHLQSPALWSVFLIQDILAMDNTTANPLLEEDIINRPEVAHFYWRYRMHLSVEKLLKEERLNGKIKNLLQLSSR</sequence>
<evidence type="ECO:0000256" key="11">
    <source>
        <dbReference type="ARBA" id="ARBA00031501"/>
    </source>
</evidence>
<evidence type="ECO:0000256" key="12">
    <source>
        <dbReference type="SAM" id="MobiDB-lite"/>
    </source>
</evidence>
<proteinExistence type="inferred from homology"/>
<evidence type="ECO:0000256" key="10">
    <source>
        <dbReference type="ARBA" id="ARBA00031423"/>
    </source>
</evidence>
<dbReference type="InterPro" id="IPR017853">
    <property type="entry name" value="GH"/>
</dbReference>
<dbReference type="Pfam" id="PF02446">
    <property type="entry name" value="Glyco_hydro_77"/>
    <property type="match status" value="1"/>
</dbReference>
<comment type="subcellular location">
    <subcellularLocation>
        <location evidence="2">Cytoplasm</location>
    </subcellularLocation>
</comment>
<dbReference type="SMART" id="SM01065">
    <property type="entry name" value="CBM_2"/>
    <property type="match status" value="1"/>
</dbReference>
<dbReference type="Gene3D" id="2.60.40.10">
    <property type="entry name" value="Immunoglobulins"/>
    <property type="match status" value="1"/>
</dbReference>
<keyword evidence="9" id="KW-0119">Carbohydrate metabolism</keyword>
<dbReference type="PANTHER" id="PTHR32518">
    <property type="match status" value="1"/>
</dbReference>
<dbReference type="Pfam" id="PF00686">
    <property type="entry name" value="CBM_20"/>
    <property type="match status" value="1"/>
</dbReference>
<dbReference type="SUPFAM" id="SSF49452">
    <property type="entry name" value="Starch-binding domain-like"/>
    <property type="match status" value="2"/>
</dbReference>
<name>A0A2W5GVB0_9SPHI</name>
<evidence type="ECO:0000256" key="6">
    <source>
        <dbReference type="ARBA" id="ARBA00022490"/>
    </source>
</evidence>
<feature type="compositionally biased region" description="Basic and acidic residues" evidence="12">
    <location>
        <begin position="37"/>
        <end position="67"/>
    </location>
</feature>
<evidence type="ECO:0000313" key="14">
    <source>
        <dbReference type="EMBL" id="PZP49776.1"/>
    </source>
</evidence>
<evidence type="ECO:0000256" key="2">
    <source>
        <dbReference type="ARBA" id="ARBA00004496"/>
    </source>
</evidence>
<dbReference type="Gene3D" id="3.20.20.80">
    <property type="entry name" value="Glycosidases"/>
    <property type="match status" value="2"/>
</dbReference>
<evidence type="ECO:0000256" key="7">
    <source>
        <dbReference type="ARBA" id="ARBA00022676"/>
    </source>
</evidence>
<accession>A0A2W5GVB0</accession>